<accession>B3PFY8</accession>
<dbReference type="AlphaFoldDB" id="B3PFY8"/>
<dbReference type="PANTHER" id="PTHR12526:SF635">
    <property type="entry name" value="GLYCOSYL TRANSFERASE GROUP 1"/>
    <property type="match status" value="1"/>
</dbReference>
<gene>
    <name evidence="3" type="primary">gt4C</name>
    <name evidence="3" type="ordered locus">CJA_3442</name>
</gene>
<sequence length="407" mass="46722">MKYMVFSHGHPTFSKGGAEIAAYNLFKGINELPGHECWFVARCTDNILHLGSPLAAINEKEFLISGNADLTHLTSTIRLGDNSEFAELLRYINPDVVHFHHYINLGLEMLYAVKRTLPNTKVLVTLHEFIAICSNNGQMQKTNGTLCHTYSPRECMQCFPNKTPEDFFLREQYIKSFFRNVDLFISPSEFLRKRYIEWGIDENRIKVIENGQRIETDLPPREIRSEEKRNIFGFFGQINPFKGVDVLLQAISNLTSKQRRKIVLEIHGANLEYQTQDFQKKVKRLSKPLEEEGAIRWVGSYQPHELRDRMANVDWVVVPSIWWENSPMVIQEAMLFNRPLLVSNIGGMAEKVTHGVNGLHVPVGNANAWGNMLIRCTEEPGLWETLHKGISKPISYIECAKTHLNIL</sequence>
<dbReference type="KEGG" id="cja:CJA_3442"/>
<keyword evidence="3" id="KW-0808">Transferase</keyword>
<organism evidence="3 4">
    <name type="scientific">Cellvibrio japonicus (strain Ueda107)</name>
    <name type="common">Pseudomonas fluorescens subsp. cellulosa</name>
    <dbReference type="NCBI Taxonomy" id="498211"/>
    <lineage>
        <taxon>Bacteria</taxon>
        <taxon>Pseudomonadati</taxon>
        <taxon>Pseudomonadota</taxon>
        <taxon>Gammaproteobacteria</taxon>
        <taxon>Cellvibrionales</taxon>
        <taxon>Cellvibrionaceae</taxon>
        <taxon>Cellvibrio</taxon>
    </lineage>
</organism>
<dbReference type="STRING" id="498211.CJA_3442"/>
<dbReference type="Pfam" id="PF13439">
    <property type="entry name" value="Glyco_transf_4"/>
    <property type="match status" value="1"/>
</dbReference>
<feature type="domain" description="Glycosyl transferase family 1" evidence="1">
    <location>
        <begin position="222"/>
        <end position="380"/>
    </location>
</feature>
<protein>
    <submittedName>
        <fullName evidence="3">Glycosyl transferase, putative, gt4C</fullName>
        <ecNumber evidence="3">2.4.1.-</ecNumber>
    </submittedName>
</protein>
<name>B3PFY8_CELJU</name>
<dbReference type="Pfam" id="PF00534">
    <property type="entry name" value="Glycos_transf_1"/>
    <property type="match status" value="1"/>
</dbReference>
<proteinExistence type="predicted"/>
<dbReference type="RefSeq" id="WP_012489017.1">
    <property type="nucleotide sequence ID" value="NC_010995.1"/>
</dbReference>
<dbReference type="Gene3D" id="3.40.50.2000">
    <property type="entry name" value="Glycogen Phosphorylase B"/>
    <property type="match status" value="2"/>
</dbReference>
<dbReference type="CDD" id="cd03823">
    <property type="entry name" value="GT4_ExpE7-like"/>
    <property type="match status" value="1"/>
</dbReference>
<dbReference type="EMBL" id="CP000934">
    <property type="protein sequence ID" value="ACE83964.1"/>
    <property type="molecule type" value="Genomic_DNA"/>
</dbReference>
<feature type="domain" description="Glycosyltransferase subfamily 4-like N-terminal" evidence="2">
    <location>
        <begin position="16"/>
        <end position="211"/>
    </location>
</feature>
<evidence type="ECO:0000313" key="3">
    <source>
        <dbReference type="EMBL" id="ACE83964.1"/>
    </source>
</evidence>
<dbReference type="EC" id="2.4.1.-" evidence="3"/>
<dbReference type="CAZy" id="GT4">
    <property type="family name" value="Glycosyltransferase Family 4"/>
</dbReference>
<dbReference type="SUPFAM" id="SSF53756">
    <property type="entry name" value="UDP-Glycosyltransferase/glycogen phosphorylase"/>
    <property type="match status" value="1"/>
</dbReference>
<evidence type="ECO:0000259" key="2">
    <source>
        <dbReference type="Pfam" id="PF13439"/>
    </source>
</evidence>
<evidence type="ECO:0000259" key="1">
    <source>
        <dbReference type="Pfam" id="PF00534"/>
    </source>
</evidence>
<dbReference type="GO" id="GO:1901135">
    <property type="term" value="P:carbohydrate derivative metabolic process"/>
    <property type="evidence" value="ECO:0007669"/>
    <property type="project" value="UniProtKB-ARBA"/>
</dbReference>
<keyword evidence="3" id="KW-0328">Glycosyltransferase</keyword>
<dbReference type="PANTHER" id="PTHR12526">
    <property type="entry name" value="GLYCOSYLTRANSFERASE"/>
    <property type="match status" value="1"/>
</dbReference>
<evidence type="ECO:0000313" key="4">
    <source>
        <dbReference type="Proteomes" id="UP000001036"/>
    </source>
</evidence>
<reference evidence="3 4" key="1">
    <citation type="journal article" date="2008" name="J. Bacteriol.">
        <title>Insights into plant cell wall degradation from the genome sequence of the soil bacterium Cellvibrio japonicus.</title>
        <authorList>
            <person name="Deboy R.T."/>
            <person name="Mongodin E.F."/>
            <person name="Fouts D.E."/>
            <person name="Tailford L.E."/>
            <person name="Khouri H."/>
            <person name="Emerson J.B."/>
            <person name="Mohamoud Y."/>
            <person name="Watkins K."/>
            <person name="Henrissat B."/>
            <person name="Gilbert H.J."/>
            <person name="Nelson K.E."/>
        </authorList>
    </citation>
    <scope>NUCLEOTIDE SEQUENCE [LARGE SCALE GENOMIC DNA]</scope>
    <source>
        <strain evidence="3 4">Ueda107</strain>
    </source>
</reference>
<keyword evidence="4" id="KW-1185">Reference proteome</keyword>
<dbReference type="eggNOG" id="COG0438">
    <property type="taxonomic scope" value="Bacteria"/>
</dbReference>
<dbReference type="InterPro" id="IPR001296">
    <property type="entry name" value="Glyco_trans_1"/>
</dbReference>
<dbReference type="HOGENOM" id="CLU_009583_35_1_6"/>
<dbReference type="InterPro" id="IPR028098">
    <property type="entry name" value="Glyco_trans_4-like_N"/>
</dbReference>
<dbReference type="OrthoDB" id="9062832at2"/>
<dbReference type="Proteomes" id="UP000001036">
    <property type="component" value="Chromosome"/>
</dbReference>
<dbReference type="GO" id="GO:0016757">
    <property type="term" value="F:glycosyltransferase activity"/>
    <property type="evidence" value="ECO:0007669"/>
    <property type="project" value="UniProtKB-KW"/>
</dbReference>